<evidence type="ECO:0000256" key="11">
    <source>
        <dbReference type="ARBA" id="ARBA00023136"/>
    </source>
</evidence>
<accession>A0A381UYJ0</accession>
<dbReference type="InterPro" id="IPR027057">
    <property type="entry name" value="CAXX_Prtase_1"/>
</dbReference>
<dbReference type="GO" id="GO:0071586">
    <property type="term" value="P:CAAX-box protein processing"/>
    <property type="evidence" value="ECO:0007669"/>
    <property type="project" value="InterPro"/>
</dbReference>
<comment type="cofactor">
    <cofactor evidence="1">
        <name>Zn(2+)</name>
        <dbReference type="ChEBI" id="CHEBI:29105"/>
    </cofactor>
</comment>
<dbReference type="PANTHER" id="PTHR10120">
    <property type="entry name" value="CAAX PRENYL PROTEASE 1"/>
    <property type="match status" value="1"/>
</dbReference>
<reference evidence="15" key="1">
    <citation type="submission" date="2018-05" db="EMBL/GenBank/DDBJ databases">
        <authorList>
            <person name="Lanie J.A."/>
            <person name="Ng W.-L."/>
            <person name="Kazmierczak K.M."/>
            <person name="Andrzejewski T.M."/>
            <person name="Davidsen T.M."/>
            <person name="Wayne K.J."/>
            <person name="Tettelin H."/>
            <person name="Glass J.I."/>
            <person name="Rusch D."/>
            <person name="Podicherti R."/>
            <person name="Tsui H.-C.T."/>
            <person name="Winkler M.E."/>
        </authorList>
    </citation>
    <scope>NUCLEOTIDE SEQUENCE</scope>
</reference>
<dbReference type="InterPro" id="IPR032456">
    <property type="entry name" value="Peptidase_M48_N"/>
</dbReference>
<feature type="transmembrane region" description="Helical" evidence="12">
    <location>
        <begin position="6"/>
        <end position="27"/>
    </location>
</feature>
<evidence type="ECO:0000256" key="3">
    <source>
        <dbReference type="ARBA" id="ARBA00022670"/>
    </source>
</evidence>
<keyword evidence="4 12" id="KW-0812">Transmembrane</keyword>
<evidence type="ECO:0000256" key="4">
    <source>
        <dbReference type="ARBA" id="ARBA00022692"/>
    </source>
</evidence>
<keyword evidence="5" id="KW-0479">Metal-binding</keyword>
<keyword evidence="7" id="KW-0256">Endoplasmic reticulum</keyword>
<feature type="transmembrane region" description="Helical" evidence="12">
    <location>
        <begin position="174"/>
        <end position="193"/>
    </location>
</feature>
<evidence type="ECO:0008006" key="16">
    <source>
        <dbReference type="Google" id="ProtNLM"/>
    </source>
</evidence>
<dbReference type="GO" id="GO:0046872">
    <property type="term" value="F:metal ion binding"/>
    <property type="evidence" value="ECO:0007669"/>
    <property type="project" value="UniProtKB-KW"/>
</dbReference>
<keyword evidence="11 12" id="KW-0472">Membrane</keyword>
<evidence type="ECO:0000313" key="15">
    <source>
        <dbReference type="EMBL" id="SVA33202.1"/>
    </source>
</evidence>
<feature type="domain" description="Peptidase M48" evidence="13">
    <location>
        <begin position="206"/>
        <end position="409"/>
    </location>
</feature>
<organism evidence="15">
    <name type="scientific">marine metagenome</name>
    <dbReference type="NCBI Taxonomy" id="408172"/>
    <lineage>
        <taxon>unclassified sequences</taxon>
        <taxon>metagenomes</taxon>
        <taxon>ecological metagenomes</taxon>
    </lineage>
</organism>
<dbReference type="GO" id="GO:0005789">
    <property type="term" value="C:endoplasmic reticulum membrane"/>
    <property type="evidence" value="ECO:0007669"/>
    <property type="project" value="UniProtKB-SubCell"/>
</dbReference>
<evidence type="ECO:0000256" key="1">
    <source>
        <dbReference type="ARBA" id="ARBA00001947"/>
    </source>
</evidence>
<evidence type="ECO:0000256" key="7">
    <source>
        <dbReference type="ARBA" id="ARBA00022824"/>
    </source>
</evidence>
<evidence type="ECO:0000256" key="10">
    <source>
        <dbReference type="ARBA" id="ARBA00023049"/>
    </source>
</evidence>
<feature type="transmembrane region" description="Helical" evidence="12">
    <location>
        <begin position="148"/>
        <end position="168"/>
    </location>
</feature>
<keyword evidence="9 12" id="KW-1133">Transmembrane helix</keyword>
<feature type="transmembrane region" description="Helical" evidence="12">
    <location>
        <begin position="62"/>
        <end position="86"/>
    </location>
</feature>
<evidence type="ECO:0000256" key="9">
    <source>
        <dbReference type="ARBA" id="ARBA00022989"/>
    </source>
</evidence>
<feature type="transmembrane region" description="Helical" evidence="12">
    <location>
        <begin position="324"/>
        <end position="345"/>
    </location>
</feature>
<sequence length="410" mass="46966">MSPEIFLWIFIALVLFEYFFSTILDYINDKNWKDEIPENLKEYYDKKNYAKARDYKIETGKISFVSTTVSIVITLAFLWFEGFGILSDYIAADYSSPFIQTAIFFLVLFIFNAIISMPFSYYSTFYIEEKFGFNKTTLKTFVLDKIKGIFLSMLIGGALLGAAIYLLSIFEQGFWLWLWVGLSAFMIFMNMFYAELIVPIFNKLTPLNEGSLREKIEEYSRKVGYSLKNIYVIDGSKRSTKANAFFSGLGPKKTIALYDTLIEKHGEEELVAVLAHEVGHYKKKHIFSSMIFSILELGIMCFLFELCMNQPIIAEALGSSEMSFHLGLIGFSFLYSPIGLITGVLSNVYSRKNEFEADEYAKSTYDGSSLELALKKLSVDSLSNLYPHPLFVFVHYSHPPLLKRLEALSK</sequence>
<keyword evidence="8" id="KW-0862">Zinc</keyword>
<dbReference type="GO" id="GO:0004222">
    <property type="term" value="F:metalloendopeptidase activity"/>
    <property type="evidence" value="ECO:0007669"/>
    <property type="project" value="InterPro"/>
</dbReference>
<evidence type="ECO:0000256" key="12">
    <source>
        <dbReference type="SAM" id="Phobius"/>
    </source>
</evidence>
<evidence type="ECO:0000256" key="2">
    <source>
        <dbReference type="ARBA" id="ARBA00004477"/>
    </source>
</evidence>
<dbReference type="EMBL" id="UINC01007417">
    <property type="protein sequence ID" value="SVA33202.1"/>
    <property type="molecule type" value="Genomic_DNA"/>
</dbReference>
<gene>
    <name evidence="15" type="ORF">METZ01_LOCUS86056</name>
</gene>
<feature type="transmembrane region" description="Helical" evidence="12">
    <location>
        <begin position="290"/>
        <end position="312"/>
    </location>
</feature>
<keyword evidence="10" id="KW-0482">Metalloprotease</keyword>
<feature type="transmembrane region" description="Helical" evidence="12">
    <location>
        <begin position="98"/>
        <end position="127"/>
    </location>
</feature>
<evidence type="ECO:0000259" key="13">
    <source>
        <dbReference type="Pfam" id="PF01435"/>
    </source>
</evidence>
<keyword evidence="6" id="KW-0378">Hydrolase</keyword>
<dbReference type="InterPro" id="IPR001915">
    <property type="entry name" value="Peptidase_M48"/>
</dbReference>
<comment type="subcellular location">
    <subcellularLocation>
        <location evidence="2">Endoplasmic reticulum membrane</location>
        <topology evidence="2">Multi-pass membrane protein</topology>
    </subcellularLocation>
</comment>
<dbReference type="FunFam" id="3.30.2010.10:FF:000002">
    <property type="entry name" value="CAAX prenyl protease"/>
    <property type="match status" value="1"/>
</dbReference>
<evidence type="ECO:0000256" key="6">
    <source>
        <dbReference type="ARBA" id="ARBA00022801"/>
    </source>
</evidence>
<evidence type="ECO:0000256" key="8">
    <source>
        <dbReference type="ARBA" id="ARBA00022833"/>
    </source>
</evidence>
<dbReference type="AlphaFoldDB" id="A0A381UYJ0"/>
<dbReference type="Gene3D" id="3.30.2010.10">
    <property type="entry name" value="Metalloproteases ('zincins'), catalytic domain"/>
    <property type="match status" value="1"/>
</dbReference>
<dbReference type="CDD" id="cd07343">
    <property type="entry name" value="M48A_Zmpste24p_like"/>
    <property type="match status" value="1"/>
</dbReference>
<evidence type="ECO:0000256" key="5">
    <source>
        <dbReference type="ARBA" id="ARBA00022723"/>
    </source>
</evidence>
<proteinExistence type="predicted"/>
<feature type="domain" description="CAAX prenyl protease 1 N-terminal" evidence="14">
    <location>
        <begin position="33"/>
        <end position="203"/>
    </location>
</feature>
<dbReference type="Pfam" id="PF16491">
    <property type="entry name" value="Peptidase_M48_N"/>
    <property type="match status" value="1"/>
</dbReference>
<dbReference type="Pfam" id="PF01435">
    <property type="entry name" value="Peptidase_M48"/>
    <property type="match status" value="1"/>
</dbReference>
<evidence type="ECO:0000259" key="14">
    <source>
        <dbReference type="Pfam" id="PF16491"/>
    </source>
</evidence>
<keyword evidence="3" id="KW-0645">Protease</keyword>
<protein>
    <recommendedName>
        <fullName evidence="16">Peptidase M48 domain-containing protein</fullName>
    </recommendedName>
</protein>
<name>A0A381UYJ0_9ZZZZ</name>